<dbReference type="Proteomes" id="UP000000214">
    <property type="component" value="Chromosome"/>
</dbReference>
<dbReference type="PANTHER" id="PTHR46112">
    <property type="entry name" value="AMINOPEPTIDASE"/>
    <property type="match status" value="1"/>
</dbReference>
<proteinExistence type="predicted"/>
<dbReference type="EC" id="3.4.13.9" evidence="3"/>
<evidence type="ECO:0000313" key="4">
    <source>
        <dbReference type="Proteomes" id="UP000000214"/>
    </source>
</evidence>
<dbReference type="AlphaFoldDB" id="K7S0P3"/>
<dbReference type="KEGG" id="pbo:PACID_31230"/>
<evidence type="ECO:0000313" key="3">
    <source>
        <dbReference type="EMBL" id="AFV90883.1"/>
    </source>
</evidence>
<dbReference type="PATRIC" id="fig|1171373.8.peg.3068"/>
<dbReference type="EMBL" id="CP003493">
    <property type="protein sequence ID" value="AFV90883.1"/>
    <property type="molecule type" value="Genomic_DNA"/>
</dbReference>
<reference evidence="3 4" key="1">
    <citation type="journal article" date="2012" name="BMC Genomics">
        <title>The genome sequence of Propionibacterium acidipropionici provides insights into its biotechnological and industrial potential.</title>
        <authorList>
            <person name="Parizzi L.P."/>
            <person name="Grassi M.C."/>
            <person name="Llerena L.A."/>
            <person name="Carazzolle M.F."/>
            <person name="Queiroz V.L."/>
            <person name="Lunardi I."/>
            <person name="Zeidler A.F."/>
            <person name="Teixeira P.J."/>
            <person name="Mieczkowski P."/>
            <person name="Rincones J."/>
            <person name="Pereira G.A."/>
        </authorList>
    </citation>
    <scope>NUCLEOTIDE SEQUENCE [LARGE SCALE GENOMIC DNA]</scope>
    <source>
        <strain evidence="4">ATCC 4875 / DSM 20272 / JCM 6432 / NBRC 12425 / NCIMB 8070</strain>
    </source>
</reference>
<keyword evidence="3" id="KW-0031">Aminopeptidase</keyword>
<gene>
    <name evidence="3" type="ordered locus">PACID_31230</name>
</gene>
<organism evidence="3 4">
    <name type="scientific">Acidipropionibacterium acidipropionici (strain ATCC 4875 / DSM 20272 / JCM 6432 / NBRC 12425 / NCIMB 8070 / 4)</name>
    <name type="common">Propionibacterium acidipropionici</name>
    <dbReference type="NCBI Taxonomy" id="1171373"/>
    <lineage>
        <taxon>Bacteria</taxon>
        <taxon>Bacillati</taxon>
        <taxon>Actinomycetota</taxon>
        <taxon>Actinomycetes</taxon>
        <taxon>Propionibacteriales</taxon>
        <taxon>Propionibacteriaceae</taxon>
        <taxon>Acidipropionibacterium</taxon>
    </lineage>
</organism>
<dbReference type="GO" id="GO:0004177">
    <property type="term" value="F:aminopeptidase activity"/>
    <property type="evidence" value="ECO:0007669"/>
    <property type="project" value="UniProtKB-KW"/>
</dbReference>
<dbReference type="Gene3D" id="3.90.230.10">
    <property type="entry name" value="Creatinase/methionine aminopeptidase superfamily"/>
    <property type="match status" value="1"/>
</dbReference>
<dbReference type="Pfam" id="PF01321">
    <property type="entry name" value="Creatinase_N"/>
    <property type="match status" value="1"/>
</dbReference>
<dbReference type="InterPro" id="IPR050659">
    <property type="entry name" value="Peptidase_M24B"/>
</dbReference>
<keyword evidence="3" id="KW-0378">Hydrolase</keyword>
<keyword evidence="3" id="KW-0224">Dipeptidase</keyword>
<name>K7S0P3_ACIA4</name>
<dbReference type="PANTHER" id="PTHR46112:SF2">
    <property type="entry name" value="XAA-PRO AMINOPEPTIDASE P-RELATED"/>
    <property type="match status" value="1"/>
</dbReference>
<dbReference type="InterPro" id="IPR000587">
    <property type="entry name" value="Creatinase_N"/>
</dbReference>
<dbReference type="CDD" id="cd01066">
    <property type="entry name" value="APP_MetAP"/>
    <property type="match status" value="1"/>
</dbReference>
<evidence type="ECO:0000259" key="1">
    <source>
        <dbReference type="Pfam" id="PF00557"/>
    </source>
</evidence>
<dbReference type="SUPFAM" id="SSF53092">
    <property type="entry name" value="Creatinase/prolidase N-terminal domain"/>
    <property type="match status" value="1"/>
</dbReference>
<dbReference type="STRING" id="1171373.PACID_31230"/>
<keyword evidence="3" id="KW-0645">Protease</keyword>
<dbReference type="eggNOG" id="COG0006">
    <property type="taxonomic scope" value="Bacteria"/>
</dbReference>
<feature type="domain" description="Creatinase N-terminal" evidence="2">
    <location>
        <begin position="31"/>
        <end position="178"/>
    </location>
</feature>
<dbReference type="HOGENOM" id="CLU_017266_3_1_11"/>
<sequence>MADGGNSTRTATDAVGETDAVGIAPQEYRDRIEKVRGRMVETGLDALLVTDPCNLYYLIGYNAWSFYMPQCLYITADGELEFLAREMDALGAGDTSWLPDEHVHPYPEALVHRPDSHPYEWIAARLRELGITDLPGPTIGMELDEDFLTPRGYLALASALPECTLVDSHELVNWVRAVKSPAELELMRTAGTVTEHVVTTAIEALASGRRQCDVVAEIQAAQAAGTPQIGGDYPAIVPLMATGKSAGTPHLTWSDKPLVHGETVVLELCGVHRRYHVPCARTVSLGTPGRDLARMADVVGEGIEAALGAVRPGVTAESVEAAWRTVLDRHGLAKASRIGYSIGIGYPPDWGEHTISLRPGDQTVLAEGMIFHLIVGMWMDGWGYDLSEAIGVTADGVERFTHLPQILTVKEA</sequence>
<protein>
    <submittedName>
        <fullName evidence="3">Xaa-Pro aminopeptidase</fullName>
        <ecNumber evidence="3">3.4.13.9</ecNumber>
    </submittedName>
</protein>
<evidence type="ECO:0000259" key="2">
    <source>
        <dbReference type="Pfam" id="PF01321"/>
    </source>
</evidence>
<dbReference type="RefSeq" id="WP_015071777.1">
    <property type="nucleotide sequence ID" value="NC_019395.1"/>
</dbReference>
<accession>K7S0P3</accession>
<dbReference type="GO" id="GO:0102009">
    <property type="term" value="F:proline dipeptidase activity"/>
    <property type="evidence" value="ECO:0007669"/>
    <property type="project" value="UniProtKB-EC"/>
</dbReference>
<dbReference type="InterPro" id="IPR029149">
    <property type="entry name" value="Creatin/AminoP/Spt16_N"/>
</dbReference>
<dbReference type="Pfam" id="PF00557">
    <property type="entry name" value="Peptidase_M24"/>
    <property type="match status" value="1"/>
</dbReference>
<dbReference type="Gene3D" id="3.40.350.10">
    <property type="entry name" value="Creatinase/prolidase N-terminal domain"/>
    <property type="match status" value="1"/>
</dbReference>
<feature type="domain" description="Peptidase M24" evidence="1">
    <location>
        <begin position="185"/>
        <end position="393"/>
    </location>
</feature>
<dbReference type="InterPro" id="IPR036005">
    <property type="entry name" value="Creatinase/aminopeptidase-like"/>
</dbReference>
<dbReference type="SUPFAM" id="SSF55920">
    <property type="entry name" value="Creatinase/aminopeptidase"/>
    <property type="match status" value="1"/>
</dbReference>
<dbReference type="InterPro" id="IPR000994">
    <property type="entry name" value="Pept_M24"/>
</dbReference>